<dbReference type="InterPro" id="IPR006726">
    <property type="entry name" value="PHBA_efflux_AaeB/fusaric-R"/>
</dbReference>
<dbReference type="PANTHER" id="PTHR30509">
    <property type="entry name" value="P-HYDROXYBENZOIC ACID EFFLUX PUMP SUBUNIT-RELATED"/>
    <property type="match status" value="1"/>
</dbReference>
<feature type="transmembrane region" description="Helical" evidence="7">
    <location>
        <begin position="166"/>
        <end position="191"/>
    </location>
</feature>
<comment type="subcellular location">
    <subcellularLocation>
        <location evidence="1">Cell membrane</location>
        <topology evidence="1">Multi-pass membrane protein</topology>
    </subcellularLocation>
</comment>
<dbReference type="GO" id="GO:0005886">
    <property type="term" value="C:plasma membrane"/>
    <property type="evidence" value="ECO:0007669"/>
    <property type="project" value="UniProtKB-SubCell"/>
</dbReference>
<keyword evidence="5 7" id="KW-1133">Transmembrane helix</keyword>
<keyword evidence="3" id="KW-1003">Cell membrane</keyword>
<keyword evidence="4 7" id="KW-0812">Transmembrane</keyword>
<comment type="caution">
    <text evidence="8">The sequence shown here is derived from an EMBL/GenBank/DDBJ whole genome shotgun (WGS) entry which is preliminary data.</text>
</comment>
<organism evidence="8 9">
    <name type="scientific">Gluconacetobacter johannae</name>
    <dbReference type="NCBI Taxonomy" id="112140"/>
    <lineage>
        <taxon>Bacteria</taxon>
        <taxon>Pseudomonadati</taxon>
        <taxon>Pseudomonadota</taxon>
        <taxon>Alphaproteobacteria</taxon>
        <taxon>Acetobacterales</taxon>
        <taxon>Acetobacteraceae</taxon>
        <taxon>Gluconacetobacter</taxon>
    </lineage>
</organism>
<feature type="transmembrane region" description="Helical" evidence="7">
    <location>
        <begin position="85"/>
        <end position="104"/>
    </location>
</feature>
<feature type="transmembrane region" description="Helical" evidence="7">
    <location>
        <begin position="442"/>
        <end position="465"/>
    </location>
</feature>
<name>A0A7W4J9K8_9PROT</name>
<feature type="transmembrane region" description="Helical" evidence="7">
    <location>
        <begin position="395"/>
        <end position="412"/>
    </location>
</feature>
<feature type="transmembrane region" description="Helical" evidence="7">
    <location>
        <begin position="338"/>
        <end position="355"/>
    </location>
</feature>
<dbReference type="EMBL" id="JABEQH010000023">
    <property type="protein sequence ID" value="MBB2177200.1"/>
    <property type="molecule type" value="Genomic_DNA"/>
</dbReference>
<proteinExistence type="predicted"/>
<protein>
    <submittedName>
        <fullName evidence="8">FUSC family protein</fullName>
    </submittedName>
</protein>
<sequence>MADSGARTWVRTWGHAWGRPWTMPWRWLLAPSPADLGFAVRTSLAAILSLLIAMWMELDSPQWAPLSVWVVATASRGESLSKARWRLVGTAVGCCAGVALIAAFPQESGLFFVGLALWMGLCCGCATFFDGYRSYGLLVTSFTSAIVATGAISQPDHVFDVAMARGTYIVLGIACEAGMAALFLPGVRAAARERLPGRLRGLADRVASGVTASPPGRLDVEAESGLLADLVAVNARVEFDVLEMGAGQGRSADHARAALAHLLAVLARARSGVRGAALDRDLGAARRHIQAIMSPRARDPFRFGSHSPRQAIEALHNGLRAAVGIIGAWLVWEVTAWPAGPAFVSFVALVYGLLATREVPALASAGFYRGAMWCAGVAGLYVALVIPAVTSPECLVLLLLVPMIAGGLAARTSRLVNHAFAFNLFFPVLLGPSNLGRYDEVSFLNGALAFLAAVLFARLTFGLVLPFRADSHLRRTAAWVERRLRALARGNDASSVPRWLAANADSMVRAVRTCRDVPRDEMLRYMGRHLDAMALGMWVIELRDAARSEDLPAGVRVRLRVFLRAWLRQGEQARGVARQVLRDVQRHPDIRPDVLTALRGIAER</sequence>
<gene>
    <name evidence="8" type="ORF">HLH21_14910</name>
</gene>
<evidence type="ECO:0000256" key="7">
    <source>
        <dbReference type="SAM" id="Phobius"/>
    </source>
</evidence>
<evidence type="ECO:0000256" key="5">
    <source>
        <dbReference type="ARBA" id="ARBA00022989"/>
    </source>
</evidence>
<accession>A0A7W4J9K8</accession>
<dbReference type="GO" id="GO:0022857">
    <property type="term" value="F:transmembrane transporter activity"/>
    <property type="evidence" value="ECO:0007669"/>
    <property type="project" value="InterPro"/>
</dbReference>
<feature type="transmembrane region" description="Helical" evidence="7">
    <location>
        <begin position="367"/>
        <end position="389"/>
    </location>
</feature>
<evidence type="ECO:0000256" key="3">
    <source>
        <dbReference type="ARBA" id="ARBA00022475"/>
    </source>
</evidence>
<feature type="transmembrane region" description="Helical" evidence="7">
    <location>
        <begin position="110"/>
        <end position="129"/>
    </location>
</feature>
<reference evidence="8 9" key="1">
    <citation type="submission" date="2020-04" db="EMBL/GenBank/DDBJ databases">
        <title>Description of novel Gluconacetobacter.</title>
        <authorList>
            <person name="Sombolestani A."/>
        </authorList>
    </citation>
    <scope>NUCLEOTIDE SEQUENCE [LARGE SCALE GENOMIC DNA]</scope>
    <source>
        <strain evidence="8 9">LMG 21312</strain>
    </source>
</reference>
<keyword evidence="9" id="KW-1185">Reference proteome</keyword>
<evidence type="ECO:0000256" key="1">
    <source>
        <dbReference type="ARBA" id="ARBA00004651"/>
    </source>
</evidence>
<keyword evidence="6 7" id="KW-0472">Membrane</keyword>
<evidence type="ECO:0000313" key="8">
    <source>
        <dbReference type="EMBL" id="MBB2177200.1"/>
    </source>
</evidence>
<dbReference type="Pfam" id="PF04632">
    <property type="entry name" value="FUSC"/>
    <property type="match status" value="2"/>
</dbReference>
<dbReference type="Proteomes" id="UP000561066">
    <property type="component" value="Unassembled WGS sequence"/>
</dbReference>
<keyword evidence="2" id="KW-0813">Transport</keyword>
<dbReference type="AlphaFoldDB" id="A0A7W4J9K8"/>
<dbReference type="PANTHER" id="PTHR30509:SF9">
    <property type="entry name" value="MULTIDRUG RESISTANCE PROTEIN MDTO"/>
    <property type="match status" value="1"/>
</dbReference>
<evidence type="ECO:0000256" key="2">
    <source>
        <dbReference type="ARBA" id="ARBA00022448"/>
    </source>
</evidence>
<evidence type="ECO:0000313" key="9">
    <source>
        <dbReference type="Proteomes" id="UP000561066"/>
    </source>
</evidence>
<evidence type="ECO:0000256" key="4">
    <source>
        <dbReference type="ARBA" id="ARBA00022692"/>
    </source>
</evidence>
<feature type="transmembrane region" description="Helical" evidence="7">
    <location>
        <begin position="136"/>
        <end position="154"/>
    </location>
</feature>
<evidence type="ECO:0000256" key="6">
    <source>
        <dbReference type="ARBA" id="ARBA00023136"/>
    </source>
</evidence>